<dbReference type="Pfam" id="PF17820">
    <property type="entry name" value="PDZ_6"/>
    <property type="match status" value="1"/>
</dbReference>
<gene>
    <name evidence="3" type="ORF">E3A20_20460</name>
</gene>
<evidence type="ECO:0000256" key="1">
    <source>
        <dbReference type="SAM" id="MobiDB-lite"/>
    </source>
</evidence>
<dbReference type="Pfam" id="PF13899">
    <property type="entry name" value="Thioredoxin_7"/>
    <property type="match status" value="1"/>
</dbReference>
<dbReference type="InterPro" id="IPR001478">
    <property type="entry name" value="PDZ"/>
</dbReference>
<dbReference type="InterPro" id="IPR036034">
    <property type="entry name" value="PDZ_sf"/>
</dbReference>
<dbReference type="Gene3D" id="2.30.42.10">
    <property type="match status" value="1"/>
</dbReference>
<dbReference type="InterPro" id="IPR036249">
    <property type="entry name" value="Thioredoxin-like_sf"/>
</dbReference>
<sequence length="305" mass="33754">MPPCSAHRPTPSRKKTRDQKVREDREKVTTDGFWIYNDLETGFRTARQTGKPLLVVLRCIPCEECVKLDDELVDQDPVLRPLLEQFVCVRQVSTNGLDLSLFQFDTDQSFAVFMLNADRTIYGRFGTRSHRTEWIGDVSLKGLAVALQGALRLHGMYPQVQQSLAGKTGPQPRETRPELLPGLREKYTDQLNYSGDVVKSCIHCHQIGDAIRDGYRAAGQAIPEDVLNPYPHPRSLGLVLNPDEAATVREVQSGSLAEKAGFQAGDQILRMAGQPLLSLADVQWVLHQVPAGGGMVAADVQRGGQ</sequence>
<accession>A0A5C6M247</accession>
<comment type="caution">
    <text evidence="3">The sequence shown here is derived from an EMBL/GenBank/DDBJ whole genome shotgun (WGS) entry which is preliminary data.</text>
</comment>
<name>A0A5C6M247_9PLAN</name>
<evidence type="ECO:0000259" key="2">
    <source>
        <dbReference type="PROSITE" id="PS50106"/>
    </source>
</evidence>
<reference evidence="3 4" key="1">
    <citation type="submission" date="2019-08" db="EMBL/GenBank/DDBJ databases">
        <title>100 year-old enigma solved: identification of Planctomyces bekefii, the type genus and species of the phylum Planctomycetes.</title>
        <authorList>
            <person name="Svetlana D.N."/>
            <person name="Overmann J."/>
        </authorList>
    </citation>
    <scope>NUCLEOTIDE SEQUENCE [LARGE SCALE GENOMIC DNA]</scope>
    <source>
        <strain evidence="3">Phe10_nw2017</strain>
    </source>
</reference>
<dbReference type="SMART" id="SM00228">
    <property type="entry name" value="PDZ"/>
    <property type="match status" value="1"/>
</dbReference>
<dbReference type="InterPro" id="IPR041489">
    <property type="entry name" value="PDZ_6"/>
</dbReference>
<evidence type="ECO:0000313" key="4">
    <source>
        <dbReference type="Proteomes" id="UP000321083"/>
    </source>
</evidence>
<feature type="domain" description="PDZ" evidence="2">
    <location>
        <begin position="236"/>
        <end position="304"/>
    </location>
</feature>
<dbReference type="Proteomes" id="UP000321083">
    <property type="component" value="Unassembled WGS sequence"/>
</dbReference>
<dbReference type="AlphaFoldDB" id="A0A5C6M247"/>
<evidence type="ECO:0000313" key="3">
    <source>
        <dbReference type="EMBL" id="TWW08826.1"/>
    </source>
</evidence>
<dbReference type="PROSITE" id="PS50106">
    <property type="entry name" value="PDZ"/>
    <property type="match status" value="1"/>
</dbReference>
<feature type="region of interest" description="Disordered" evidence="1">
    <location>
        <begin position="1"/>
        <end position="24"/>
    </location>
</feature>
<protein>
    <submittedName>
        <fullName evidence="3">Peptidase</fullName>
    </submittedName>
</protein>
<dbReference type="SUPFAM" id="SSF50156">
    <property type="entry name" value="PDZ domain-like"/>
    <property type="match status" value="1"/>
</dbReference>
<dbReference type="EMBL" id="SRHE01000490">
    <property type="protein sequence ID" value="TWW08826.1"/>
    <property type="molecule type" value="Genomic_DNA"/>
</dbReference>
<keyword evidence="4" id="KW-1185">Reference proteome</keyword>
<dbReference type="Gene3D" id="3.40.30.10">
    <property type="entry name" value="Glutaredoxin"/>
    <property type="match status" value="1"/>
</dbReference>
<organism evidence="3 4">
    <name type="scientific">Planctomyces bekefii</name>
    <dbReference type="NCBI Taxonomy" id="1653850"/>
    <lineage>
        <taxon>Bacteria</taxon>
        <taxon>Pseudomonadati</taxon>
        <taxon>Planctomycetota</taxon>
        <taxon>Planctomycetia</taxon>
        <taxon>Planctomycetales</taxon>
        <taxon>Planctomycetaceae</taxon>
        <taxon>Planctomyces</taxon>
    </lineage>
</organism>
<dbReference type="SUPFAM" id="SSF52833">
    <property type="entry name" value="Thioredoxin-like"/>
    <property type="match status" value="1"/>
</dbReference>
<reference evidence="3 4" key="2">
    <citation type="submission" date="2019-08" db="EMBL/GenBank/DDBJ databases">
        <authorList>
            <person name="Henke P."/>
        </authorList>
    </citation>
    <scope>NUCLEOTIDE SEQUENCE [LARGE SCALE GENOMIC DNA]</scope>
    <source>
        <strain evidence="3">Phe10_nw2017</strain>
    </source>
</reference>
<proteinExistence type="predicted"/>